<dbReference type="PANTHER" id="PTHR48081:SF6">
    <property type="entry name" value="PEPTIDASE S9 PROLYL OLIGOPEPTIDASE CATALYTIC DOMAIN-CONTAINING PROTEIN"/>
    <property type="match status" value="1"/>
</dbReference>
<protein>
    <recommendedName>
        <fullName evidence="2">Alpha/beta hydrolase fold-3 domain-containing protein</fullName>
    </recommendedName>
</protein>
<organism evidence="3 4">
    <name type="scientific">Alternaria dauci</name>
    <dbReference type="NCBI Taxonomy" id="48095"/>
    <lineage>
        <taxon>Eukaryota</taxon>
        <taxon>Fungi</taxon>
        <taxon>Dikarya</taxon>
        <taxon>Ascomycota</taxon>
        <taxon>Pezizomycotina</taxon>
        <taxon>Dothideomycetes</taxon>
        <taxon>Pleosporomycetidae</taxon>
        <taxon>Pleosporales</taxon>
        <taxon>Pleosporineae</taxon>
        <taxon>Pleosporaceae</taxon>
        <taxon>Alternaria</taxon>
        <taxon>Alternaria sect. Porri</taxon>
    </lineage>
</organism>
<feature type="domain" description="Alpha/beta hydrolase fold-3" evidence="2">
    <location>
        <begin position="227"/>
        <end position="383"/>
    </location>
</feature>
<dbReference type="GeneID" id="96086577"/>
<keyword evidence="4" id="KW-1185">Reference proteome</keyword>
<dbReference type="RefSeq" id="XP_069306615.1">
    <property type="nucleotide sequence ID" value="XM_069452446.1"/>
</dbReference>
<evidence type="ECO:0000256" key="1">
    <source>
        <dbReference type="ARBA" id="ARBA00022801"/>
    </source>
</evidence>
<dbReference type="Gene3D" id="3.40.50.1820">
    <property type="entry name" value="alpha/beta hydrolase"/>
    <property type="match status" value="1"/>
</dbReference>
<keyword evidence="1" id="KW-0378">Hydrolase</keyword>
<evidence type="ECO:0000259" key="2">
    <source>
        <dbReference type="Pfam" id="PF07859"/>
    </source>
</evidence>
<gene>
    <name evidence="3" type="ORF">ACET3X_006255</name>
</gene>
<dbReference type="InterPro" id="IPR050300">
    <property type="entry name" value="GDXG_lipolytic_enzyme"/>
</dbReference>
<reference evidence="3 4" key="1">
    <citation type="submission" date="2024-09" db="EMBL/GenBank/DDBJ databases">
        <title>T2T genomes of carrot and Alternaria dauci and their utility for understanding host-pathogen interaction during carrot leaf blight disease.</title>
        <authorList>
            <person name="Liu W."/>
            <person name="Xu S."/>
            <person name="Ou C."/>
            <person name="Liu X."/>
            <person name="Zhuang F."/>
            <person name="Deng X.W."/>
        </authorList>
    </citation>
    <scope>NUCLEOTIDE SEQUENCE [LARGE SCALE GENOMIC DNA]</scope>
    <source>
        <strain evidence="3 4">A2016</strain>
    </source>
</reference>
<dbReference type="EMBL" id="JBHGVX010000005">
    <property type="protein sequence ID" value="KAL1796031.1"/>
    <property type="molecule type" value="Genomic_DNA"/>
</dbReference>
<sequence length="409" mass="44735">MCGQHVEVDSKAALVRLVELRRVKSGEQAGPSKYCIQKKLINKIMYVGPQMTFQLMIVETEVKLTQREAMVVQALSDSYSAFPRLGHLGILMPRGLHCAPRLRTHVLIRKPQMLLKSSHRSLYPMSPSNPLNADYAWPLWDNEPIEGAFELDTTNGIDKAVAKSVARPWLFGFKPNHTSSNGRAILILGGGGYVELMVGREGVQVARWLSGLGFHAFVLIHRFPNKETKSQAPVDDARRALSLIQDNGFAQGGLAVCGLSSGGHLAASLLSEYPTSWSSPGANGNLPNLEFAIIGYAPISTNAKGRQIIPNKPALEPPEKQTLYDEMQPDELLRHPAPPTFVVYAGNDPIVPVINAYRLAEAITKGGGAVELHVFSNAPHGFALDTLGMPVSDWPTMCERWMKQGGFLV</sequence>
<dbReference type="InterPro" id="IPR013094">
    <property type="entry name" value="AB_hydrolase_3"/>
</dbReference>
<proteinExistence type="predicted"/>
<dbReference type="PANTHER" id="PTHR48081">
    <property type="entry name" value="AB HYDROLASE SUPERFAMILY PROTEIN C4A8.06C"/>
    <property type="match status" value="1"/>
</dbReference>
<dbReference type="SUPFAM" id="SSF53474">
    <property type="entry name" value="alpha/beta-Hydrolases"/>
    <property type="match status" value="1"/>
</dbReference>
<evidence type="ECO:0000313" key="4">
    <source>
        <dbReference type="Proteomes" id="UP001578633"/>
    </source>
</evidence>
<dbReference type="Proteomes" id="UP001578633">
    <property type="component" value="Chromosome 5"/>
</dbReference>
<evidence type="ECO:0000313" key="3">
    <source>
        <dbReference type="EMBL" id="KAL1796031.1"/>
    </source>
</evidence>
<dbReference type="Pfam" id="PF07859">
    <property type="entry name" value="Abhydrolase_3"/>
    <property type="match status" value="1"/>
</dbReference>
<comment type="caution">
    <text evidence="3">The sequence shown here is derived from an EMBL/GenBank/DDBJ whole genome shotgun (WGS) entry which is preliminary data.</text>
</comment>
<name>A0ABR3UHR7_9PLEO</name>
<accession>A0ABR3UHR7</accession>
<dbReference type="InterPro" id="IPR029058">
    <property type="entry name" value="AB_hydrolase_fold"/>
</dbReference>